<dbReference type="AlphaFoldDB" id="X1VLP3"/>
<evidence type="ECO:0008006" key="2">
    <source>
        <dbReference type="Google" id="ProtNLM"/>
    </source>
</evidence>
<dbReference type="Gene3D" id="6.10.250.2410">
    <property type="match status" value="1"/>
</dbReference>
<gene>
    <name evidence="1" type="ORF">S12H4_52602</name>
</gene>
<dbReference type="PANTHER" id="PTHR33969:SF2">
    <property type="entry name" value="SEGREGATION AND CONDENSATION PROTEIN A"/>
    <property type="match status" value="1"/>
</dbReference>
<sequence>VDMENTEPTEYRVDLDVYNGPLDLLLYLIKRDELDIYDIPIAHITAQYCKYVDLLKQIDLTLAGEFMVLAASLIELKAKMLLPRPVLEGDDSEALDPRLELVRQLLEYKQFKDVASELGQSAHLAASRYPPALRKDDLHLDKADHELDLRDVAVWDLLEAFDKLMAATLAGNYQHEVLYDDTPIDVYEAEIIERLKTEGSLSFSDIFRGRVTKGEIIGLFLALLELIRQELIRAEQS</sequence>
<feature type="non-terminal residue" evidence="1">
    <location>
        <position position="1"/>
    </location>
</feature>
<accession>X1VLP3</accession>
<comment type="caution">
    <text evidence="1">The sequence shown here is derived from an EMBL/GenBank/DDBJ whole genome shotgun (WGS) entry which is preliminary data.</text>
</comment>
<protein>
    <recommendedName>
        <fullName evidence="2">Segregation and condensation protein A</fullName>
    </recommendedName>
</protein>
<dbReference type="Pfam" id="PF02616">
    <property type="entry name" value="SMC_ScpA"/>
    <property type="match status" value="1"/>
</dbReference>
<name>X1VLP3_9ZZZZ</name>
<organism evidence="1">
    <name type="scientific">marine sediment metagenome</name>
    <dbReference type="NCBI Taxonomy" id="412755"/>
    <lineage>
        <taxon>unclassified sequences</taxon>
        <taxon>metagenomes</taxon>
        <taxon>ecological metagenomes</taxon>
    </lineage>
</organism>
<reference evidence="1" key="1">
    <citation type="journal article" date="2014" name="Front. Microbiol.">
        <title>High frequency of phylogenetically diverse reductive dehalogenase-homologous genes in deep subseafloor sedimentary metagenomes.</title>
        <authorList>
            <person name="Kawai M."/>
            <person name="Futagami T."/>
            <person name="Toyoda A."/>
            <person name="Takaki Y."/>
            <person name="Nishi S."/>
            <person name="Hori S."/>
            <person name="Arai W."/>
            <person name="Tsubouchi T."/>
            <person name="Morono Y."/>
            <person name="Uchiyama I."/>
            <person name="Ito T."/>
            <person name="Fujiyama A."/>
            <person name="Inagaki F."/>
            <person name="Takami H."/>
        </authorList>
    </citation>
    <scope>NUCLEOTIDE SEQUENCE</scope>
    <source>
        <strain evidence="1">Expedition CK06-06</strain>
    </source>
</reference>
<feature type="non-terminal residue" evidence="1">
    <location>
        <position position="237"/>
    </location>
</feature>
<dbReference type="EMBL" id="BARW01033390">
    <property type="protein sequence ID" value="GAJ09255.1"/>
    <property type="molecule type" value="Genomic_DNA"/>
</dbReference>
<proteinExistence type="predicted"/>
<dbReference type="PANTHER" id="PTHR33969">
    <property type="entry name" value="SEGREGATION AND CONDENSATION PROTEIN A"/>
    <property type="match status" value="1"/>
</dbReference>
<dbReference type="InterPro" id="IPR003768">
    <property type="entry name" value="ScpA"/>
</dbReference>
<evidence type="ECO:0000313" key="1">
    <source>
        <dbReference type="EMBL" id="GAJ09255.1"/>
    </source>
</evidence>